<organism evidence="1 2">
    <name type="scientific">Puccinia coronata f. sp. avenae</name>
    <dbReference type="NCBI Taxonomy" id="200324"/>
    <lineage>
        <taxon>Eukaryota</taxon>
        <taxon>Fungi</taxon>
        <taxon>Dikarya</taxon>
        <taxon>Basidiomycota</taxon>
        <taxon>Pucciniomycotina</taxon>
        <taxon>Pucciniomycetes</taxon>
        <taxon>Pucciniales</taxon>
        <taxon>Pucciniaceae</taxon>
        <taxon>Puccinia</taxon>
    </lineage>
</organism>
<dbReference type="AlphaFoldDB" id="A0A2N5SD01"/>
<gene>
    <name evidence="1" type="ORF">PCANC_23632</name>
</gene>
<protein>
    <submittedName>
        <fullName evidence="1">Uncharacterized protein</fullName>
    </submittedName>
</protein>
<proteinExistence type="predicted"/>
<dbReference type="Proteomes" id="UP000235388">
    <property type="component" value="Unassembled WGS sequence"/>
</dbReference>
<sequence length="97" mass="10861">NQGFRIHFAIIIYNPNMDTNLEHLHRGVEIAGVNPIFTPRGKTYAPPGGIQLHPVTPTITGEINHLPRGIQLNNLDVTNFYTLSDRPAMQQHSPIEI</sequence>
<reference evidence="1 2" key="1">
    <citation type="submission" date="2017-11" db="EMBL/GenBank/DDBJ databases">
        <title>De novo assembly and phasing of dikaryotic genomes from two isolates of Puccinia coronata f. sp. avenae, the causal agent of oat crown rust.</title>
        <authorList>
            <person name="Miller M.E."/>
            <person name="Zhang Y."/>
            <person name="Omidvar V."/>
            <person name="Sperschneider J."/>
            <person name="Schwessinger B."/>
            <person name="Raley C."/>
            <person name="Palmer J.M."/>
            <person name="Garnica D."/>
            <person name="Upadhyaya N."/>
            <person name="Rathjen J."/>
            <person name="Taylor J.M."/>
            <person name="Park R.F."/>
            <person name="Dodds P.N."/>
            <person name="Hirsch C.D."/>
            <person name="Kianian S.F."/>
            <person name="Figueroa M."/>
        </authorList>
    </citation>
    <scope>NUCLEOTIDE SEQUENCE [LARGE SCALE GENOMIC DNA]</scope>
    <source>
        <strain evidence="1">12NC29</strain>
    </source>
</reference>
<evidence type="ECO:0000313" key="2">
    <source>
        <dbReference type="Proteomes" id="UP000235388"/>
    </source>
</evidence>
<accession>A0A2N5SD01</accession>
<evidence type="ECO:0000313" key="1">
    <source>
        <dbReference type="EMBL" id="PLW11118.1"/>
    </source>
</evidence>
<dbReference type="EMBL" id="PGCJ01001032">
    <property type="protein sequence ID" value="PLW11118.1"/>
    <property type="molecule type" value="Genomic_DNA"/>
</dbReference>
<keyword evidence="2" id="KW-1185">Reference proteome</keyword>
<name>A0A2N5SD01_9BASI</name>
<feature type="non-terminal residue" evidence="1">
    <location>
        <position position="1"/>
    </location>
</feature>
<comment type="caution">
    <text evidence="1">The sequence shown here is derived from an EMBL/GenBank/DDBJ whole genome shotgun (WGS) entry which is preliminary data.</text>
</comment>